<feature type="modified residue" description="4-aspartylphosphate" evidence="12">
    <location>
        <position position="1174"/>
    </location>
</feature>
<dbReference type="Gene3D" id="3.40.50.2300">
    <property type="match status" value="1"/>
</dbReference>
<proteinExistence type="predicted"/>
<keyword evidence="7" id="KW-0067">ATP-binding</keyword>
<evidence type="ECO:0000259" key="16">
    <source>
        <dbReference type="PROSITE" id="PS50109"/>
    </source>
</evidence>
<feature type="chain" id="PRO_5009644376" description="histidine kinase" evidence="14">
    <location>
        <begin position="24"/>
        <end position="1376"/>
    </location>
</feature>
<evidence type="ECO:0000256" key="6">
    <source>
        <dbReference type="ARBA" id="ARBA00022777"/>
    </source>
</evidence>
<dbReference type="InterPro" id="IPR013783">
    <property type="entry name" value="Ig-like_fold"/>
</dbReference>
<gene>
    <name evidence="18" type="ORF">BKM63_11495</name>
</gene>
<comment type="caution">
    <text evidence="18">The sequence shown here is derived from an EMBL/GenBank/DDBJ whole genome shotgun (WGS) entry which is preliminary data.</text>
</comment>
<dbReference type="Pfam" id="PF12833">
    <property type="entry name" value="HTH_18"/>
    <property type="match status" value="1"/>
</dbReference>
<keyword evidence="4" id="KW-0808">Transferase</keyword>
<keyword evidence="13" id="KW-1133">Transmembrane helix</keyword>
<keyword evidence="3 12" id="KW-0597">Phosphoprotein</keyword>
<evidence type="ECO:0000256" key="12">
    <source>
        <dbReference type="PROSITE-ProRule" id="PRU00169"/>
    </source>
</evidence>
<evidence type="ECO:0000256" key="9">
    <source>
        <dbReference type="ARBA" id="ARBA00023015"/>
    </source>
</evidence>
<sequence length="1376" mass="156866">MKSIKNYILSCILLYSIPFCSLAQSSDLYFDHIDYDVSFSQSMISSIHQTKKGFIWIGTANGLISYDGYTFLRYAYNKDILNTISNNHINVILEDNERELWIGTNNGLNLFKKRERDFLRVDVQKVKGGRNYISSIIQDDQNRIWIGTFGGVKRLNKKQYLLEEISNDHNSPFRKSRVLSLFYDRNYGVLVGTAKGLECFDPKNGSKKELPKALKENEALIHSKIWKIIKEKNGDLWFATEANGVFHYNVAENSVKNYLQNFSNAKSLSSNWVNDIVAVDANTIWFATKNGLCVYKKDKNEFTKYQHNPLTSYSLSDDDVKCFLKDRHDDIWIGTNGGGVNFFQKTNTNFTNVREVIKPNFGLNSALVNAVSKENNGSVWVGTNGGGLNFLDFRTNRNAIYLIDSNDFDKSVNMITALVSQNQQNLFCGTFNGLFKFNKNSRTFSKIPLSPNPKERNRPITSLLVDNNDLWVGTNGNGLKKILPDGTIESYMADGTSNALSDNFITDIANRENGLWIATQYGLNFFDKKLKRVTKIYKSGKASGLPNNSLTVMFTDSKNRFWVGSESGGINLLNEKSGHFFEINRALGFTDETIKSISEDGEGNIWVSDNNLLYKIRTKKFKTNPHISDFEITSYSSKDGLKVKQFSNNSSLKLNDNEMLFGSSNGLIVFNPSKLIKTPDNAEIVLTKLIVNNEEIRPGNNAVDLKEDISETQEITLSHDQGYIGLEFSAMNFVTPEKNEYAYKLESSFNKDDWHTIGSQHYINLTNLNSGTYLLKIKTSDGGGKWNPAVKTLKIIMLPPWWKTWWAYIFYFGILIAGAVLLFRFFRNKELLKQAFYLEQVEKERQEELYKMKLDFFTNVSHEIRTPLTLISGPVEELLNSAEKNSNLEHKLKVIKNNSDRLLKLVNELMDFRKAEKGSMKIYCEQQDIVSFCFDIYESFRGFAVEKKIDYKFVLNINTALIYFDKNQMEKVIYNLLSNAFKFTSKNGRITLAVEQKEDSDSIEIKVKDNGIGIPENRKKKIFKNFFQLDDRGSANLGSGIGLALSKSIVELHHGEIKVQTEADVNFNTIFTITLKKGKDHFKKSQIVENAIKIEENASPISDVKTEVETYEAEYLEEPENSSKKTILVIEDNEEVLSFVYDILYTDYKVLKFTDGIKALEYMEKEIPDLIVSDVMMPEMDGFELCKILKTNLNTNHIPVILLTAKSSTLNRIEGLSTGADAYISKPFSIEELKLTIANLLSAKEIMRQKYGEGFSTDAEEENINTPEGLFVKKLTLIIEANIDNTDFDVNDLVREIGMSRTVLYKKVQTLTNQSVAGFIKNMRLKKAASLLLNTSYSVSEVTNMVGFNDRKHFSKEFKRFYNLSPSEYKNSHLNN</sequence>
<protein>
    <recommendedName>
        <fullName evidence="2">histidine kinase</fullName>
        <ecNumber evidence="2">2.7.13.3</ecNumber>
    </recommendedName>
</protein>
<dbReference type="GO" id="GO:0000155">
    <property type="term" value="F:phosphorelay sensor kinase activity"/>
    <property type="evidence" value="ECO:0007669"/>
    <property type="project" value="InterPro"/>
</dbReference>
<keyword evidence="14" id="KW-0732">Signal</keyword>
<dbReference type="SMART" id="SM00388">
    <property type="entry name" value="HisKA"/>
    <property type="match status" value="1"/>
</dbReference>
<evidence type="ECO:0000256" key="2">
    <source>
        <dbReference type="ARBA" id="ARBA00012438"/>
    </source>
</evidence>
<evidence type="ECO:0000259" key="17">
    <source>
        <dbReference type="PROSITE" id="PS50110"/>
    </source>
</evidence>
<dbReference type="EMBL" id="MLFK01000006">
    <property type="protein sequence ID" value="OIV42244.1"/>
    <property type="molecule type" value="Genomic_DNA"/>
</dbReference>
<evidence type="ECO:0000256" key="7">
    <source>
        <dbReference type="ARBA" id="ARBA00022840"/>
    </source>
</evidence>
<evidence type="ECO:0000256" key="13">
    <source>
        <dbReference type="SAM" id="Phobius"/>
    </source>
</evidence>
<dbReference type="CDD" id="cd00075">
    <property type="entry name" value="HATPase"/>
    <property type="match status" value="1"/>
</dbReference>
<name>A0A1J7CKX6_FLAJO</name>
<dbReference type="Pfam" id="PF02518">
    <property type="entry name" value="HATPase_c"/>
    <property type="match status" value="1"/>
</dbReference>
<dbReference type="GO" id="GO:0005524">
    <property type="term" value="F:ATP binding"/>
    <property type="evidence" value="ECO:0007669"/>
    <property type="project" value="UniProtKB-KW"/>
</dbReference>
<dbReference type="FunFam" id="2.60.40.10:FF:000791">
    <property type="entry name" value="Two-component system sensor histidine kinase/response regulator"/>
    <property type="match status" value="1"/>
</dbReference>
<dbReference type="InterPro" id="IPR003594">
    <property type="entry name" value="HATPase_dom"/>
</dbReference>
<dbReference type="InterPro" id="IPR003661">
    <property type="entry name" value="HisK_dim/P_dom"/>
</dbReference>
<dbReference type="Gene3D" id="3.30.565.10">
    <property type="entry name" value="Histidine kinase-like ATPase, C-terminal domain"/>
    <property type="match status" value="1"/>
</dbReference>
<evidence type="ECO:0000256" key="1">
    <source>
        <dbReference type="ARBA" id="ARBA00000085"/>
    </source>
</evidence>
<dbReference type="PANTHER" id="PTHR43547">
    <property type="entry name" value="TWO-COMPONENT HISTIDINE KINASE"/>
    <property type="match status" value="1"/>
</dbReference>
<dbReference type="InterPro" id="IPR011123">
    <property type="entry name" value="Y_Y_Y"/>
</dbReference>
<dbReference type="Gene3D" id="2.130.10.10">
    <property type="entry name" value="YVTN repeat-like/Quinoprotein amine dehydrogenase"/>
    <property type="match status" value="2"/>
</dbReference>
<dbReference type="FunFam" id="3.30.565.10:FF:000037">
    <property type="entry name" value="Hybrid sensor histidine kinase/response regulator"/>
    <property type="match status" value="1"/>
</dbReference>
<dbReference type="CDD" id="cd00082">
    <property type="entry name" value="HisKA"/>
    <property type="match status" value="1"/>
</dbReference>
<dbReference type="PRINTS" id="PR00344">
    <property type="entry name" value="BCTRLSENSOR"/>
</dbReference>
<dbReference type="Pfam" id="PF00512">
    <property type="entry name" value="HisKA"/>
    <property type="match status" value="1"/>
</dbReference>
<keyword evidence="9" id="KW-0805">Transcription regulation</keyword>
<dbReference type="InterPro" id="IPR011110">
    <property type="entry name" value="Reg_prop"/>
</dbReference>
<comment type="catalytic activity">
    <reaction evidence="1">
        <text>ATP + protein L-histidine = ADP + protein N-phospho-L-histidine.</text>
        <dbReference type="EC" id="2.7.13.3"/>
    </reaction>
</comment>
<dbReference type="Proteomes" id="UP000182826">
    <property type="component" value="Unassembled WGS sequence"/>
</dbReference>
<evidence type="ECO:0000256" key="11">
    <source>
        <dbReference type="ARBA" id="ARBA00023163"/>
    </source>
</evidence>
<dbReference type="PANTHER" id="PTHR43547:SF2">
    <property type="entry name" value="HYBRID SIGNAL TRANSDUCTION HISTIDINE KINASE C"/>
    <property type="match status" value="1"/>
</dbReference>
<accession>A0A1J7CKX6</accession>
<dbReference type="SMART" id="SM00387">
    <property type="entry name" value="HATPase_c"/>
    <property type="match status" value="1"/>
</dbReference>
<dbReference type="InterPro" id="IPR018060">
    <property type="entry name" value="HTH_AraC"/>
</dbReference>
<evidence type="ECO:0000259" key="15">
    <source>
        <dbReference type="PROSITE" id="PS01124"/>
    </source>
</evidence>
<dbReference type="InterPro" id="IPR005467">
    <property type="entry name" value="His_kinase_dom"/>
</dbReference>
<evidence type="ECO:0000256" key="14">
    <source>
        <dbReference type="SAM" id="SignalP"/>
    </source>
</evidence>
<keyword evidence="13" id="KW-0812">Transmembrane</keyword>
<keyword evidence="19" id="KW-1185">Reference proteome</keyword>
<dbReference type="PROSITE" id="PS50109">
    <property type="entry name" value="HIS_KIN"/>
    <property type="match status" value="1"/>
</dbReference>
<dbReference type="InterPro" id="IPR015943">
    <property type="entry name" value="WD40/YVTN_repeat-like_dom_sf"/>
</dbReference>
<reference evidence="18 19" key="1">
    <citation type="submission" date="2016-10" db="EMBL/GenBank/DDBJ databases">
        <title>Draft Genome Sequence of Rhizobacteria Flavobacterium johnsoniae CI04.</title>
        <authorList>
            <person name="Bravo J.I."/>
            <person name="Lozano G.L."/>
            <person name="Handelsman J."/>
        </authorList>
    </citation>
    <scope>NUCLEOTIDE SEQUENCE [LARGE SCALE GENOMIC DNA]</scope>
    <source>
        <strain evidence="18 19">CI04</strain>
    </source>
</reference>
<dbReference type="InterPro" id="IPR011006">
    <property type="entry name" value="CheY-like_superfamily"/>
</dbReference>
<evidence type="ECO:0000313" key="19">
    <source>
        <dbReference type="Proteomes" id="UP000182826"/>
    </source>
</evidence>
<keyword evidence="5" id="KW-0547">Nucleotide-binding</keyword>
<dbReference type="Pfam" id="PF07495">
    <property type="entry name" value="Y_Y_Y"/>
    <property type="match status" value="1"/>
</dbReference>
<organism evidence="18 19">
    <name type="scientific">Flavobacterium johnsoniae</name>
    <name type="common">Cytophaga johnsonae</name>
    <dbReference type="NCBI Taxonomy" id="986"/>
    <lineage>
        <taxon>Bacteria</taxon>
        <taxon>Pseudomonadati</taxon>
        <taxon>Bacteroidota</taxon>
        <taxon>Flavobacteriia</taxon>
        <taxon>Flavobacteriales</taxon>
        <taxon>Flavobacteriaceae</taxon>
        <taxon>Flavobacterium</taxon>
    </lineage>
</organism>
<feature type="signal peptide" evidence="14">
    <location>
        <begin position="1"/>
        <end position="23"/>
    </location>
</feature>
<dbReference type="OrthoDB" id="1522078at2"/>
<dbReference type="SUPFAM" id="SSF47384">
    <property type="entry name" value="Homodimeric domain of signal transducing histidine kinase"/>
    <property type="match status" value="1"/>
</dbReference>
<evidence type="ECO:0000256" key="3">
    <source>
        <dbReference type="ARBA" id="ARBA00022553"/>
    </source>
</evidence>
<dbReference type="SMART" id="SM00448">
    <property type="entry name" value="REC"/>
    <property type="match status" value="1"/>
</dbReference>
<dbReference type="Pfam" id="PF00072">
    <property type="entry name" value="Response_reg"/>
    <property type="match status" value="1"/>
</dbReference>
<feature type="domain" description="Histidine kinase" evidence="16">
    <location>
        <begin position="859"/>
        <end position="1079"/>
    </location>
</feature>
<dbReference type="Pfam" id="PF07494">
    <property type="entry name" value="Reg_prop"/>
    <property type="match status" value="3"/>
</dbReference>
<dbReference type="InterPro" id="IPR036890">
    <property type="entry name" value="HATPase_C_sf"/>
</dbReference>
<dbReference type="Gene3D" id="1.10.10.60">
    <property type="entry name" value="Homeodomain-like"/>
    <property type="match status" value="1"/>
</dbReference>
<dbReference type="InterPro" id="IPR001789">
    <property type="entry name" value="Sig_transdc_resp-reg_receiver"/>
</dbReference>
<dbReference type="Gene3D" id="1.10.287.130">
    <property type="match status" value="1"/>
</dbReference>
<evidence type="ECO:0000256" key="8">
    <source>
        <dbReference type="ARBA" id="ARBA00023012"/>
    </source>
</evidence>
<evidence type="ECO:0000256" key="5">
    <source>
        <dbReference type="ARBA" id="ARBA00022741"/>
    </source>
</evidence>
<dbReference type="PROSITE" id="PS50110">
    <property type="entry name" value="RESPONSE_REGULATORY"/>
    <property type="match status" value="1"/>
</dbReference>
<keyword evidence="8" id="KW-0902">Two-component regulatory system</keyword>
<keyword evidence="6 18" id="KW-0418">Kinase</keyword>
<dbReference type="RefSeq" id="WP_071636720.1">
    <property type="nucleotide sequence ID" value="NZ_MLFK01000006.1"/>
</dbReference>
<dbReference type="InterPro" id="IPR018062">
    <property type="entry name" value="HTH_AraC-typ_CS"/>
</dbReference>
<dbReference type="SUPFAM" id="SSF55874">
    <property type="entry name" value="ATPase domain of HSP90 chaperone/DNA topoisomerase II/histidine kinase"/>
    <property type="match status" value="1"/>
</dbReference>
<dbReference type="PROSITE" id="PS01124">
    <property type="entry name" value="HTH_ARAC_FAMILY_2"/>
    <property type="match status" value="1"/>
</dbReference>
<dbReference type="EC" id="2.7.13.3" evidence="2"/>
<keyword evidence="11" id="KW-0804">Transcription</keyword>
<dbReference type="GO" id="GO:0003700">
    <property type="term" value="F:DNA-binding transcription factor activity"/>
    <property type="evidence" value="ECO:0007669"/>
    <property type="project" value="InterPro"/>
</dbReference>
<dbReference type="SUPFAM" id="SSF52172">
    <property type="entry name" value="CheY-like"/>
    <property type="match status" value="1"/>
</dbReference>
<dbReference type="SMART" id="SM00342">
    <property type="entry name" value="HTH_ARAC"/>
    <property type="match status" value="1"/>
</dbReference>
<dbReference type="Gene3D" id="2.60.40.10">
    <property type="entry name" value="Immunoglobulins"/>
    <property type="match status" value="1"/>
</dbReference>
<dbReference type="PROSITE" id="PS00041">
    <property type="entry name" value="HTH_ARAC_FAMILY_1"/>
    <property type="match status" value="1"/>
</dbReference>
<dbReference type="InterPro" id="IPR036097">
    <property type="entry name" value="HisK_dim/P_sf"/>
</dbReference>
<dbReference type="SUPFAM" id="SSF46689">
    <property type="entry name" value="Homeodomain-like"/>
    <property type="match status" value="1"/>
</dbReference>
<evidence type="ECO:0000256" key="10">
    <source>
        <dbReference type="ARBA" id="ARBA00023125"/>
    </source>
</evidence>
<dbReference type="SUPFAM" id="SSF63829">
    <property type="entry name" value="Calcium-dependent phosphotriesterase"/>
    <property type="match status" value="3"/>
</dbReference>
<dbReference type="GO" id="GO:0043565">
    <property type="term" value="F:sequence-specific DNA binding"/>
    <property type="evidence" value="ECO:0007669"/>
    <property type="project" value="InterPro"/>
</dbReference>
<evidence type="ECO:0000256" key="4">
    <source>
        <dbReference type="ARBA" id="ARBA00022679"/>
    </source>
</evidence>
<feature type="domain" description="HTH araC/xylS-type" evidence="15">
    <location>
        <begin position="1273"/>
        <end position="1372"/>
    </location>
</feature>
<evidence type="ECO:0000313" key="18">
    <source>
        <dbReference type="EMBL" id="OIV42244.1"/>
    </source>
</evidence>
<dbReference type="InterPro" id="IPR004358">
    <property type="entry name" value="Sig_transdc_His_kin-like_C"/>
</dbReference>
<feature type="transmembrane region" description="Helical" evidence="13">
    <location>
        <begin position="805"/>
        <end position="826"/>
    </location>
</feature>
<feature type="domain" description="Response regulatory" evidence="17">
    <location>
        <begin position="1126"/>
        <end position="1241"/>
    </location>
</feature>
<dbReference type="FunFam" id="1.10.287.130:FF:000034">
    <property type="entry name" value="Two-component system sensor histidine kinase/response regulator"/>
    <property type="match status" value="1"/>
</dbReference>
<keyword evidence="10" id="KW-0238">DNA-binding</keyword>
<keyword evidence="13" id="KW-0472">Membrane</keyword>
<dbReference type="InterPro" id="IPR009057">
    <property type="entry name" value="Homeodomain-like_sf"/>
</dbReference>